<dbReference type="EMBL" id="QKKF02028347">
    <property type="protein sequence ID" value="RZF35415.1"/>
    <property type="molecule type" value="Genomic_DNA"/>
</dbReference>
<dbReference type="AlphaFoldDB" id="A0A482WP79"/>
<accession>A0A482WP79</accession>
<evidence type="ECO:0000313" key="3">
    <source>
        <dbReference type="Proteomes" id="UP000291343"/>
    </source>
</evidence>
<feature type="compositionally biased region" description="Polar residues" evidence="1">
    <location>
        <begin position="62"/>
        <end position="72"/>
    </location>
</feature>
<protein>
    <submittedName>
        <fullName evidence="2">Uncharacterized protein</fullName>
    </submittedName>
</protein>
<dbReference type="InParanoid" id="A0A482WP79"/>
<proteinExistence type="predicted"/>
<feature type="region of interest" description="Disordered" evidence="1">
    <location>
        <begin position="60"/>
        <end position="123"/>
    </location>
</feature>
<evidence type="ECO:0000256" key="1">
    <source>
        <dbReference type="SAM" id="MobiDB-lite"/>
    </source>
</evidence>
<name>A0A482WP79_LAOST</name>
<feature type="compositionally biased region" description="Basic and acidic residues" evidence="1">
    <location>
        <begin position="73"/>
        <end position="92"/>
    </location>
</feature>
<reference evidence="2 3" key="1">
    <citation type="journal article" date="2017" name="Gigascience">
        <title>Genome sequence of the small brown planthopper, Laodelphax striatellus.</title>
        <authorList>
            <person name="Zhu J."/>
            <person name="Jiang F."/>
            <person name="Wang X."/>
            <person name="Yang P."/>
            <person name="Bao Y."/>
            <person name="Zhao W."/>
            <person name="Wang W."/>
            <person name="Lu H."/>
            <person name="Wang Q."/>
            <person name="Cui N."/>
            <person name="Li J."/>
            <person name="Chen X."/>
            <person name="Luo L."/>
            <person name="Yu J."/>
            <person name="Kang L."/>
            <person name="Cui F."/>
        </authorList>
    </citation>
    <scope>NUCLEOTIDE SEQUENCE [LARGE SCALE GENOMIC DNA]</scope>
    <source>
        <strain evidence="2">Lst14</strain>
    </source>
</reference>
<dbReference type="OrthoDB" id="6350539at2759"/>
<organism evidence="2 3">
    <name type="scientific">Laodelphax striatellus</name>
    <name type="common">Small brown planthopper</name>
    <name type="synonym">Delphax striatella</name>
    <dbReference type="NCBI Taxonomy" id="195883"/>
    <lineage>
        <taxon>Eukaryota</taxon>
        <taxon>Metazoa</taxon>
        <taxon>Ecdysozoa</taxon>
        <taxon>Arthropoda</taxon>
        <taxon>Hexapoda</taxon>
        <taxon>Insecta</taxon>
        <taxon>Pterygota</taxon>
        <taxon>Neoptera</taxon>
        <taxon>Paraneoptera</taxon>
        <taxon>Hemiptera</taxon>
        <taxon>Auchenorrhyncha</taxon>
        <taxon>Fulgoroidea</taxon>
        <taxon>Delphacidae</taxon>
        <taxon>Criomorphinae</taxon>
        <taxon>Laodelphax</taxon>
    </lineage>
</organism>
<comment type="caution">
    <text evidence="2">The sequence shown here is derived from an EMBL/GenBank/DDBJ whole genome shotgun (WGS) entry which is preliminary data.</text>
</comment>
<keyword evidence="3" id="KW-1185">Reference proteome</keyword>
<gene>
    <name evidence="2" type="ORF">LSTR_LSTR015078</name>
</gene>
<sequence length="264" mass="29372">MNPAYHVNTQTLHKIGKSVQNQNNCFQKNKDTMAKDSRLTIMKKYDEDRKKLMRRTLAAIENTKSTLQSENNKGNDEFDTKEDTKDTKDKQNVDGLQVVKDNNSKDELNDGNAAGNDGLTTGEDLNTTFTLPRKSVEGFAHLKCFLHHKKGSAIPIRQPFKTSNSGPLRISVAPKPRPTNLPAIVIETIKEEEENSRGDLTIDIENAELPCSPTKEHDEAASADCNPADETTVVLDSANLKETTVKALHELLTLIHTFMRGNCV</sequence>
<evidence type="ECO:0000313" key="2">
    <source>
        <dbReference type="EMBL" id="RZF35415.1"/>
    </source>
</evidence>
<dbReference type="SMR" id="A0A482WP79"/>
<dbReference type="Proteomes" id="UP000291343">
    <property type="component" value="Unassembled WGS sequence"/>
</dbReference>